<feature type="domain" description="Rieske" evidence="5">
    <location>
        <begin position="14"/>
        <end position="129"/>
    </location>
</feature>
<gene>
    <name evidence="6" type="ORF">NCTC10684_05601</name>
</gene>
<name>A0A381IPC8_AMIAI</name>
<evidence type="ECO:0000259" key="5">
    <source>
        <dbReference type="PROSITE" id="PS51296"/>
    </source>
</evidence>
<dbReference type="CDD" id="cd03467">
    <property type="entry name" value="Rieske"/>
    <property type="match status" value="1"/>
</dbReference>
<protein>
    <submittedName>
        <fullName evidence="6">Nitrite reductase [NAD(P)H], small subunit</fullName>
    </submittedName>
</protein>
<evidence type="ECO:0000256" key="1">
    <source>
        <dbReference type="ARBA" id="ARBA00022714"/>
    </source>
</evidence>
<dbReference type="AlphaFoldDB" id="A0A381IPC8"/>
<keyword evidence="3" id="KW-0408">Iron</keyword>
<organism evidence="6 7">
    <name type="scientific">Aminobacter aminovorans</name>
    <name type="common">Chelatobacter heintzii</name>
    <dbReference type="NCBI Taxonomy" id="83263"/>
    <lineage>
        <taxon>Bacteria</taxon>
        <taxon>Pseudomonadati</taxon>
        <taxon>Pseudomonadota</taxon>
        <taxon>Alphaproteobacteria</taxon>
        <taxon>Hyphomicrobiales</taxon>
        <taxon>Phyllobacteriaceae</taxon>
        <taxon>Aminobacter</taxon>
    </lineage>
</organism>
<proteinExistence type="predicted"/>
<keyword evidence="2" id="KW-0479">Metal-binding</keyword>
<accession>A0A381IPC8</accession>
<evidence type="ECO:0000313" key="7">
    <source>
        <dbReference type="Proteomes" id="UP000254701"/>
    </source>
</evidence>
<dbReference type="Pfam" id="PF00355">
    <property type="entry name" value="Rieske"/>
    <property type="match status" value="1"/>
</dbReference>
<sequence length="136" mass="14731">MSGADMAAGTSRQIVLGRHDELKKRQRMVIDVDGTGIGVYFVGEEVRAYLNICPHMGGPVCQGKIMPRTLELVADNGKSLGLGFSKEQLHIVCPWHGFEFDMLTGRHPIDPKVGLTPVPVQVTDGNVVVTVGNPRP</sequence>
<dbReference type="GO" id="GO:0046872">
    <property type="term" value="F:metal ion binding"/>
    <property type="evidence" value="ECO:0007669"/>
    <property type="project" value="UniProtKB-KW"/>
</dbReference>
<dbReference type="SUPFAM" id="SSF50022">
    <property type="entry name" value="ISP domain"/>
    <property type="match status" value="1"/>
</dbReference>
<evidence type="ECO:0000256" key="4">
    <source>
        <dbReference type="ARBA" id="ARBA00023014"/>
    </source>
</evidence>
<dbReference type="Proteomes" id="UP000254701">
    <property type="component" value="Unassembled WGS sequence"/>
</dbReference>
<keyword evidence="4" id="KW-0411">Iron-sulfur</keyword>
<reference evidence="6 7" key="1">
    <citation type="submission" date="2018-06" db="EMBL/GenBank/DDBJ databases">
        <authorList>
            <consortium name="Pathogen Informatics"/>
            <person name="Doyle S."/>
        </authorList>
    </citation>
    <scope>NUCLEOTIDE SEQUENCE [LARGE SCALE GENOMIC DNA]</scope>
    <source>
        <strain evidence="6 7">NCTC10684</strain>
    </source>
</reference>
<dbReference type="PROSITE" id="PS51296">
    <property type="entry name" value="RIESKE"/>
    <property type="match status" value="1"/>
</dbReference>
<dbReference type="Gene3D" id="2.102.10.10">
    <property type="entry name" value="Rieske [2Fe-2S] iron-sulphur domain"/>
    <property type="match status" value="1"/>
</dbReference>
<dbReference type="PANTHER" id="PTHR21496:SF23">
    <property type="entry name" value="3-PHENYLPROPIONATE_CINNAMIC ACID DIOXYGENASE FERREDOXIN SUBUNIT"/>
    <property type="match status" value="1"/>
</dbReference>
<keyword evidence="1" id="KW-0001">2Fe-2S</keyword>
<evidence type="ECO:0000313" key="6">
    <source>
        <dbReference type="EMBL" id="SUY29368.1"/>
    </source>
</evidence>
<dbReference type="InterPro" id="IPR036922">
    <property type="entry name" value="Rieske_2Fe-2S_sf"/>
</dbReference>
<dbReference type="GO" id="GO:0051537">
    <property type="term" value="F:2 iron, 2 sulfur cluster binding"/>
    <property type="evidence" value="ECO:0007669"/>
    <property type="project" value="UniProtKB-KW"/>
</dbReference>
<dbReference type="EMBL" id="UFSM01000004">
    <property type="protein sequence ID" value="SUY29368.1"/>
    <property type="molecule type" value="Genomic_DNA"/>
</dbReference>
<dbReference type="PANTHER" id="PTHR21496">
    <property type="entry name" value="FERREDOXIN-RELATED"/>
    <property type="match status" value="1"/>
</dbReference>
<dbReference type="InterPro" id="IPR017941">
    <property type="entry name" value="Rieske_2Fe-2S"/>
</dbReference>
<evidence type="ECO:0000256" key="3">
    <source>
        <dbReference type="ARBA" id="ARBA00023004"/>
    </source>
</evidence>
<dbReference type="RefSeq" id="WP_207904352.1">
    <property type="nucleotide sequence ID" value="NZ_BAAAVY010000037.1"/>
</dbReference>
<evidence type="ECO:0000256" key="2">
    <source>
        <dbReference type="ARBA" id="ARBA00022723"/>
    </source>
</evidence>